<sequence length="215" mass="24421">MNNWWVSHVKAWTPTNTLTSSQPSATYKHIDLFITFSDPSTLRTISVYYLIVAANTSYNVLIDQSTLNALSAIVSTPYLVMKFPSLNGQCHIDSLKVSAKLSKEDNISTYIKLAIIVEADYRPPIDQGAEPIEKLEYIPMIDEEHRTHIGERMQGPHRERLVSTLWDHADLFSWQPSDMLGIDPNVIFHRLALCVEAKLVVQRKRKTGGDKRKAI</sequence>
<proteinExistence type="predicted"/>
<name>A0A371FAE4_MUCPR</name>
<dbReference type="AlphaFoldDB" id="A0A371FAE4"/>
<feature type="non-terminal residue" evidence="1">
    <location>
        <position position="1"/>
    </location>
</feature>
<comment type="caution">
    <text evidence="1">The sequence shown here is derived from an EMBL/GenBank/DDBJ whole genome shotgun (WGS) entry which is preliminary data.</text>
</comment>
<organism evidence="1 2">
    <name type="scientific">Mucuna pruriens</name>
    <name type="common">Velvet bean</name>
    <name type="synonym">Dolichos pruriens</name>
    <dbReference type="NCBI Taxonomy" id="157652"/>
    <lineage>
        <taxon>Eukaryota</taxon>
        <taxon>Viridiplantae</taxon>
        <taxon>Streptophyta</taxon>
        <taxon>Embryophyta</taxon>
        <taxon>Tracheophyta</taxon>
        <taxon>Spermatophyta</taxon>
        <taxon>Magnoliopsida</taxon>
        <taxon>eudicotyledons</taxon>
        <taxon>Gunneridae</taxon>
        <taxon>Pentapetalae</taxon>
        <taxon>rosids</taxon>
        <taxon>fabids</taxon>
        <taxon>Fabales</taxon>
        <taxon>Fabaceae</taxon>
        <taxon>Papilionoideae</taxon>
        <taxon>50 kb inversion clade</taxon>
        <taxon>NPAAA clade</taxon>
        <taxon>indigoferoid/millettioid clade</taxon>
        <taxon>Phaseoleae</taxon>
        <taxon>Mucuna</taxon>
    </lineage>
</organism>
<evidence type="ECO:0000313" key="2">
    <source>
        <dbReference type="Proteomes" id="UP000257109"/>
    </source>
</evidence>
<dbReference type="Proteomes" id="UP000257109">
    <property type="component" value="Unassembled WGS sequence"/>
</dbReference>
<evidence type="ECO:0000313" key="1">
    <source>
        <dbReference type="EMBL" id="RDX75259.1"/>
    </source>
</evidence>
<dbReference type="EMBL" id="QJKJ01009886">
    <property type="protein sequence ID" value="RDX75259.1"/>
    <property type="molecule type" value="Genomic_DNA"/>
</dbReference>
<keyword evidence="2" id="KW-1185">Reference proteome</keyword>
<reference evidence="1" key="1">
    <citation type="submission" date="2018-05" db="EMBL/GenBank/DDBJ databases">
        <title>Draft genome of Mucuna pruriens seed.</title>
        <authorList>
            <person name="Nnadi N.E."/>
            <person name="Vos R."/>
            <person name="Hasami M.H."/>
            <person name="Devisetty U.K."/>
            <person name="Aguiy J.C."/>
        </authorList>
    </citation>
    <scope>NUCLEOTIDE SEQUENCE [LARGE SCALE GENOMIC DNA]</scope>
    <source>
        <strain evidence="1">JCA_2017</strain>
    </source>
</reference>
<accession>A0A371FAE4</accession>
<gene>
    <name evidence="1" type="ORF">CR513_44877</name>
</gene>
<protein>
    <submittedName>
        <fullName evidence="1">Uncharacterized protein</fullName>
    </submittedName>
</protein>